<feature type="domain" description="Beta-lactamase class A catalytic" evidence="1">
    <location>
        <begin position="38"/>
        <end position="240"/>
    </location>
</feature>
<dbReference type="Pfam" id="PF13354">
    <property type="entry name" value="Beta-lactamase2"/>
    <property type="match status" value="1"/>
</dbReference>
<dbReference type="InterPro" id="IPR000871">
    <property type="entry name" value="Beta-lactam_class-A"/>
</dbReference>
<dbReference type="Gene3D" id="3.40.710.10">
    <property type="entry name" value="DD-peptidase/beta-lactamase superfamily"/>
    <property type="match status" value="1"/>
</dbReference>
<dbReference type="AlphaFoldDB" id="A0A810L5C8"/>
<reference evidence="2" key="1">
    <citation type="submission" date="2020-08" db="EMBL/GenBank/DDBJ databases">
        <title>Whole genome shotgun sequence of Actinocatenispora sera NBRC 101916.</title>
        <authorList>
            <person name="Komaki H."/>
            <person name="Tamura T."/>
        </authorList>
    </citation>
    <scope>NUCLEOTIDE SEQUENCE</scope>
    <source>
        <strain evidence="2">NBRC 101916</strain>
    </source>
</reference>
<dbReference type="InterPro" id="IPR045155">
    <property type="entry name" value="Beta-lactam_cat"/>
</dbReference>
<keyword evidence="2" id="KW-0378">Hydrolase</keyword>
<organism evidence="2 3">
    <name type="scientific">Actinocatenispora sera</name>
    <dbReference type="NCBI Taxonomy" id="390989"/>
    <lineage>
        <taxon>Bacteria</taxon>
        <taxon>Bacillati</taxon>
        <taxon>Actinomycetota</taxon>
        <taxon>Actinomycetes</taxon>
        <taxon>Micromonosporales</taxon>
        <taxon>Micromonosporaceae</taxon>
        <taxon>Actinocatenispora</taxon>
    </lineage>
</organism>
<dbReference type="Proteomes" id="UP000680750">
    <property type="component" value="Chromosome"/>
</dbReference>
<dbReference type="KEGG" id="aser:Asera_34260"/>
<name>A0A810L5C8_9ACTN</name>
<proteinExistence type="predicted"/>
<gene>
    <name evidence="2" type="ORF">Asera_34260</name>
</gene>
<dbReference type="GO" id="GO:0008800">
    <property type="term" value="F:beta-lactamase activity"/>
    <property type="evidence" value="ECO:0007669"/>
    <property type="project" value="InterPro"/>
</dbReference>
<evidence type="ECO:0000259" key="1">
    <source>
        <dbReference type="Pfam" id="PF13354"/>
    </source>
</evidence>
<accession>A0A810L5C8</accession>
<dbReference type="OrthoDB" id="4515847at2"/>
<dbReference type="PANTHER" id="PTHR35333:SF4">
    <property type="entry name" value="SLR0121 PROTEIN"/>
    <property type="match status" value="1"/>
</dbReference>
<dbReference type="EMBL" id="AP023354">
    <property type="protein sequence ID" value="BCJ29318.1"/>
    <property type="molecule type" value="Genomic_DNA"/>
</dbReference>
<evidence type="ECO:0000313" key="3">
    <source>
        <dbReference type="Proteomes" id="UP000680750"/>
    </source>
</evidence>
<dbReference type="SUPFAM" id="SSF56601">
    <property type="entry name" value="beta-lactamase/transpeptidase-like"/>
    <property type="match status" value="1"/>
</dbReference>
<dbReference type="InterPro" id="IPR012338">
    <property type="entry name" value="Beta-lactam/transpept-like"/>
</dbReference>
<sequence>MTARPAPADGLAATYARCTGAAGGRWHSYLTVFGETVLDADPDAVVVAASVQKVAIAAAALAAVDRRELALTDTVELTAELVAGGTGTLHLQAAFGDRLTVAHLVVALVNGSDNTAVRLLGRLLPGPRINDFLAAQGFRHTRVQPLPADERHFFLGTTTARETHELLRRLATGALLSPAGTDTVLRAMRWAQPGYCDGVRRYLSSAQRRRAAVKHGADEDRRHEVGIVFDLDGAPAATFAFLADGLSDPDDYGGTHPAVRAHAALGRALLDAVGG</sequence>
<dbReference type="RefSeq" id="WP_035298790.1">
    <property type="nucleotide sequence ID" value="NZ_AP023354.1"/>
</dbReference>
<keyword evidence="3" id="KW-1185">Reference proteome</keyword>
<dbReference type="GO" id="GO:0030655">
    <property type="term" value="P:beta-lactam antibiotic catabolic process"/>
    <property type="evidence" value="ECO:0007669"/>
    <property type="project" value="InterPro"/>
</dbReference>
<evidence type="ECO:0000313" key="2">
    <source>
        <dbReference type="EMBL" id="BCJ29318.1"/>
    </source>
</evidence>
<dbReference type="GO" id="GO:0046677">
    <property type="term" value="P:response to antibiotic"/>
    <property type="evidence" value="ECO:0007669"/>
    <property type="project" value="InterPro"/>
</dbReference>
<dbReference type="PANTHER" id="PTHR35333">
    <property type="entry name" value="BETA-LACTAMASE"/>
    <property type="match status" value="1"/>
</dbReference>
<protein>
    <submittedName>
        <fullName evidence="2">Serine hydrolase</fullName>
    </submittedName>
</protein>